<keyword evidence="1" id="KW-0732">Signal</keyword>
<dbReference type="EMBL" id="DS995707">
    <property type="protein sequence ID" value="EEQ34687.1"/>
    <property type="molecule type" value="Genomic_DNA"/>
</dbReference>
<evidence type="ECO:0000313" key="2">
    <source>
        <dbReference type="EMBL" id="EEQ34687.1"/>
    </source>
</evidence>
<protein>
    <submittedName>
        <fullName evidence="2">Uncharacterized protein</fullName>
    </submittedName>
</protein>
<keyword evidence="3" id="KW-1185">Reference proteome</keyword>
<evidence type="ECO:0000313" key="3">
    <source>
        <dbReference type="Proteomes" id="UP000002035"/>
    </source>
</evidence>
<feature type="chain" id="PRO_5002950430" evidence="1">
    <location>
        <begin position="20"/>
        <end position="165"/>
    </location>
</feature>
<feature type="signal peptide" evidence="1">
    <location>
        <begin position="1"/>
        <end position="19"/>
    </location>
</feature>
<dbReference type="OrthoDB" id="4208747at2759"/>
<organism evidence="2 3">
    <name type="scientific">Arthroderma otae (strain ATCC MYA-4605 / CBS 113480)</name>
    <name type="common">Microsporum canis</name>
    <dbReference type="NCBI Taxonomy" id="554155"/>
    <lineage>
        <taxon>Eukaryota</taxon>
        <taxon>Fungi</taxon>
        <taxon>Dikarya</taxon>
        <taxon>Ascomycota</taxon>
        <taxon>Pezizomycotina</taxon>
        <taxon>Eurotiomycetes</taxon>
        <taxon>Eurotiomycetidae</taxon>
        <taxon>Onygenales</taxon>
        <taxon>Arthrodermataceae</taxon>
        <taxon>Microsporum</taxon>
    </lineage>
</organism>
<dbReference type="Proteomes" id="UP000002035">
    <property type="component" value="Unassembled WGS sequence"/>
</dbReference>
<dbReference type="AlphaFoldDB" id="C5FYT9"/>
<gene>
    <name evidence="2" type="ORF">MCYG_07506</name>
</gene>
<dbReference type="Gene3D" id="2.80.10.50">
    <property type="match status" value="1"/>
</dbReference>
<dbReference type="VEuPathDB" id="FungiDB:MCYG_07506"/>
<sequence>MHVLHLIVLFLLQLRLSSAENYQYIPPGVYTINDNSTGQFATVGTTPVDGIVEFKSNTNYKWRVWGTGFTLAYSFHTIQDQSSKKYIHFPEIKDGAIAVLNDNPSLVRVSEYPHNSCNLFSIDASNRRLYWTTEKYSNDNPIPVLKLRASIPKSKRYTVIRQQDG</sequence>
<dbReference type="eggNOG" id="ENOG502T8Z5">
    <property type="taxonomic scope" value="Eukaryota"/>
</dbReference>
<proteinExistence type="predicted"/>
<dbReference type="RefSeq" id="XP_002843723.1">
    <property type="nucleotide sequence ID" value="XM_002843677.1"/>
</dbReference>
<dbReference type="GeneID" id="9225229"/>
<dbReference type="OMA" id="TSHKWRI"/>
<name>C5FYT9_ARTOC</name>
<accession>C5FYT9</accession>
<dbReference type="HOGENOM" id="CLU_1610345_0_0_1"/>
<evidence type="ECO:0000256" key="1">
    <source>
        <dbReference type="SAM" id="SignalP"/>
    </source>
</evidence>
<reference evidence="3" key="1">
    <citation type="journal article" date="2012" name="MBio">
        <title>Comparative genome analysis of Trichophyton rubrum and related dermatophytes reveals candidate genes involved in infection.</title>
        <authorList>
            <person name="Martinez D.A."/>
            <person name="Oliver B.G."/>
            <person name="Graeser Y."/>
            <person name="Goldberg J.M."/>
            <person name="Li W."/>
            <person name="Martinez-Rossi N.M."/>
            <person name="Monod M."/>
            <person name="Shelest E."/>
            <person name="Barton R.C."/>
            <person name="Birch E."/>
            <person name="Brakhage A.A."/>
            <person name="Chen Z."/>
            <person name="Gurr S.J."/>
            <person name="Heiman D."/>
            <person name="Heitman J."/>
            <person name="Kosti I."/>
            <person name="Rossi A."/>
            <person name="Saif S."/>
            <person name="Samalova M."/>
            <person name="Saunders C.W."/>
            <person name="Shea T."/>
            <person name="Summerbell R.C."/>
            <person name="Xu J."/>
            <person name="Young S."/>
            <person name="Zeng Q."/>
            <person name="Birren B.W."/>
            <person name="Cuomo C.A."/>
            <person name="White T.C."/>
        </authorList>
    </citation>
    <scope>NUCLEOTIDE SEQUENCE [LARGE SCALE GENOMIC DNA]</scope>
    <source>
        <strain evidence="3">ATCC MYA-4605 / CBS 113480</strain>
    </source>
</reference>